<sequence length="175" mass="19670">MHSFLAVWCAFICFATTIAYPKNDTKLWSHTFKVGEKSFFIDIEKVNFDDAMKFCNSQDMQLATLKTSSENANLLAQLRGIGGYVSTSSFWTSGTKLAKSNDWIWLTNNLEIITFFDWGTGEPSNNDGNENCLVVAPSFYSSGHWNDAPCTSLLYPICESKLNPKNIINVPIRID</sequence>
<dbReference type="PANTHER" id="PTHR22799:SF1">
    <property type="entry name" value="C-TYPE LECTIN DOMAIN FAMILY 11 MEMBER A"/>
    <property type="match status" value="1"/>
</dbReference>
<dbReference type="GO" id="GO:0030246">
    <property type="term" value="F:carbohydrate binding"/>
    <property type="evidence" value="ECO:0007669"/>
    <property type="project" value="UniProtKB-KW"/>
</dbReference>
<dbReference type="Proteomes" id="UP001153636">
    <property type="component" value="Chromosome 2"/>
</dbReference>
<dbReference type="EMBL" id="OV651814">
    <property type="protein sequence ID" value="CAH1107082.1"/>
    <property type="molecule type" value="Genomic_DNA"/>
</dbReference>
<dbReference type="OrthoDB" id="6650247at2759"/>
<keyword evidence="8" id="KW-1185">Reference proteome</keyword>
<dbReference type="InterPro" id="IPR001304">
    <property type="entry name" value="C-type_lectin-like"/>
</dbReference>
<feature type="signal peptide" evidence="5">
    <location>
        <begin position="1"/>
        <end position="19"/>
    </location>
</feature>
<dbReference type="Pfam" id="PF00059">
    <property type="entry name" value="Lectin_C"/>
    <property type="match status" value="1"/>
</dbReference>
<feature type="domain" description="C-type lectin" evidence="6">
    <location>
        <begin position="34"/>
        <end position="159"/>
    </location>
</feature>
<dbReference type="PANTHER" id="PTHR22799">
    <property type="entry name" value="TETRANECTIN-RELATED"/>
    <property type="match status" value="1"/>
</dbReference>
<dbReference type="GO" id="GO:0005615">
    <property type="term" value="C:extracellular space"/>
    <property type="evidence" value="ECO:0007669"/>
    <property type="project" value="TreeGrafter"/>
</dbReference>
<evidence type="ECO:0000256" key="4">
    <source>
        <dbReference type="ARBA" id="ARBA00022734"/>
    </source>
</evidence>
<proteinExistence type="predicted"/>
<dbReference type="SUPFAM" id="SSF56436">
    <property type="entry name" value="C-type lectin-like"/>
    <property type="match status" value="1"/>
</dbReference>
<dbReference type="PROSITE" id="PS50041">
    <property type="entry name" value="C_TYPE_LECTIN_2"/>
    <property type="match status" value="1"/>
</dbReference>
<accession>A0A9P0CPE6</accession>
<evidence type="ECO:0000256" key="3">
    <source>
        <dbReference type="ARBA" id="ARBA00022729"/>
    </source>
</evidence>
<name>A0A9P0CPE6_9CUCU</name>
<evidence type="ECO:0000259" key="6">
    <source>
        <dbReference type="PROSITE" id="PS50041"/>
    </source>
</evidence>
<evidence type="ECO:0000256" key="2">
    <source>
        <dbReference type="ARBA" id="ARBA00022525"/>
    </source>
</evidence>
<comment type="subcellular location">
    <subcellularLocation>
        <location evidence="1">Secreted</location>
    </subcellularLocation>
</comment>
<dbReference type="InterPro" id="IPR016187">
    <property type="entry name" value="CTDL_fold"/>
</dbReference>
<evidence type="ECO:0000313" key="7">
    <source>
        <dbReference type="EMBL" id="CAH1107082.1"/>
    </source>
</evidence>
<keyword evidence="2" id="KW-0964">Secreted</keyword>
<dbReference type="InterPro" id="IPR051663">
    <property type="entry name" value="CLec_Tetranectin-domain"/>
</dbReference>
<gene>
    <name evidence="7" type="ORF">PSYICH_LOCUS6975</name>
</gene>
<evidence type="ECO:0000256" key="1">
    <source>
        <dbReference type="ARBA" id="ARBA00004613"/>
    </source>
</evidence>
<dbReference type="GO" id="GO:0008083">
    <property type="term" value="F:growth factor activity"/>
    <property type="evidence" value="ECO:0007669"/>
    <property type="project" value="TreeGrafter"/>
</dbReference>
<dbReference type="AlphaFoldDB" id="A0A9P0CPE6"/>
<organism evidence="7 8">
    <name type="scientific">Psylliodes chrysocephalus</name>
    <dbReference type="NCBI Taxonomy" id="3402493"/>
    <lineage>
        <taxon>Eukaryota</taxon>
        <taxon>Metazoa</taxon>
        <taxon>Ecdysozoa</taxon>
        <taxon>Arthropoda</taxon>
        <taxon>Hexapoda</taxon>
        <taxon>Insecta</taxon>
        <taxon>Pterygota</taxon>
        <taxon>Neoptera</taxon>
        <taxon>Endopterygota</taxon>
        <taxon>Coleoptera</taxon>
        <taxon>Polyphaga</taxon>
        <taxon>Cucujiformia</taxon>
        <taxon>Chrysomeloidea</taxon>
        <taxon>Chrysomelidae</taxon>
        <taxon>Galerucinae</taxon>
        <taxon>Alticini</taxon>
        <taxon>Psylliodes</taxon>
    </lineage>
</organism>
<dbReference type="Gene3D" id="3.10.100.10">
    <property type="entry name" value="Mannose-Binding Protein A, subunit A"/>
    <property type="match status" value="1"/>
</dbReference>
<evidence type="ECO:0000256" key="5">
    <source>
        <dbReference type="SAM" id="SignalP"/>
    </source>
</evidence>
<keyword evidence="4" id="KW-0430">Lectin</keyword>
<feature type="chain" id="PRO_5040253864" description="C-type lectin domain-containing protein" evidence="5">
    <location>
        <begin position="20"/>
        <end position="175"/>
    </location>
</feature>
<keyword evidence="3 5" id="KW-0732">Signal</keyword>
<dbReference type="SMART" id="SM00034">
    <property type="entry name" value="CLECT"/>
    <property type="match status" value="1"/>
</dbReference>
<evidence type="ECO:0000313" key="8">
    <source>
        <dbReference type="Proteomes" id="UP001153636"/>
    </source>
</evidence>
<reference evidence="7" key="1">
    <citation type="submission" date="2022-01" db="EMBL/GenBank/DDBJ databases">
        <authorList>
            <person name="King R."/>
        </authorList>
    </citation>
    <scope>NUCLEOTIDE SEQUENCE</scope>
</reference>
<dbReference type="InterPro" id="IPR016186">
    <property type="entry name" value="C-type_lectin-like/link_sf"/>
</dbReference>
<protein>
    <recommendedName>
        <fullName evidence="6">C-type lectin domain-containing protein</fullName>
    </recommendedName>
</protein>